<dbReference type="AlphaFoldDB" id="A0A7S2BLF8"/>
<gene>
    <name evidence="2" type="ORF">DSPE1174_LOCUS8468</name>
</gene>
<sequence>MIAYKTESPVSVLITGSMLVFLFDADSFVFSTIVSENDSNKMMTDLAKEDKSLLLPKVEQSVEVCTRLFKLANKSCTNVEDKVQHMRYCHTIDLLGGSLLNRMHSWMYPINLIKNKGEKIESGDEETRLWRLNRLAFPRPTSSHKRLSFSGALGLLERMNFGLIMNRGEDTKDYPPAGNLAFYIAWRSTQGTITWRLWWQITLFTAIQGFAGIEMIVNGSPIFMRESCDSLAHESGDDMSYITALICVVFVVLALILEKTYQTLQAVCLLSWPNHYADFTYESRWYQYVFYPSSWSWTGLVVKTTVWISMAFSSLLVIPFTAVSMIWGVLIASNQAC</sequence>
<evidence type="ECO:0000313" key="2">
    <source>
        <dbReference type="EMBL" id="CAD9400484.1"/>
    </source>
</evidence>
<keyword evidence="1" id="KW-0472">Membrane</keyword>
<protein>
    <submittedName>
        <fullName evidence="2">Uncharacterized protein</fullName>
    </submittedName>
</protein>
<accession>A0A7S2BLF8</accession>
<feature type="transmembrane region" description="Helical" evidence="1">
    <location>
        <begin position="306"/>
        <end position="332"/>
    </location>
</feature>
<feature type="transmembrane region" description="Helical" evidence="1">
    <location>
        <begin position="197"/>
        <end position="217"/>
    </location>
</feature>
<feature type="transmembrane region" description="Helical" evidence="1">
    <location>
        <begin position="238"/>
        <end position="257"/>
    </location>
</feature>
<keyword evidence="1" id="KW-0812">Transmembrane</keyword>
<proteinExistence type="predicted"/>
<evidence type="ECO:0000256" key="1">
    <source>
        <dbReference type="SAM" id="Phobius"/>
    </source>
</evidence>
<name>A0A7S2BLF8_9STRA</name>
<reference evidence="2" key="1">
    <citation type="submission" date="2021-01" db="EMBL/GenBank/DDBJ databases">
        <authorList>
            <person name="Corre E."/>
            <person name="Pelletier E."/>
            <person name="Niang G."/>
            <person name="Scheremetjew M."/>
            <person name="Finn R."/>
            <person name="Kale V."/>
            <person name="Holt S."/>
            <person name="Cochrane G."/>
            <person name="Meng A."/>
            <person name="Brown T."/>
            <person name="Cohen L."/>
        </authorList>
    </citation>
    <scope>NUCLEOTIDE SEQUENCE</scope>
    <source>
        <strain evidence="2">CCMP1381</strain>
    </source>
</reference>
<keyword evidence="1" id="KW-1133">Transmembrane helix</keyword>
<organism evidence="2">
    <name type="scientific">Octactis speculum</name>
    <dbReference type="NCBI Taxonomy" id="3111310"/>
    <lineage>
        <taxon>Eukaryota</taxon>
        <taxon>Sar</taxon>
        <taxon>Stramenopiles</taxon>
        <taxon>Ochrophyta</taxon>
        <taxon>Dictyochophyceae</taxon>
        <taxon>Dictyochales</taxon>
        <taxon>Dictyochaceae</taxon>
        <taxon>Octactis</taxon>
    </lineage>
</organism>
<dbReference type="EMBL" id="HBGS01016170">
    <property type="protein sequence ID" value="CAD9400484.1"/>
    <property type="molecule type" value="Transcribed_RNA"/>
</dbReference>